<dbReference type="AlphaFoldDB" id="A0A0M6WLE5"/>
<feature type="transmembrane region" description="Helical" evidence="1">
    <location>
        <begin position="152"/>
        <end position="174"/>
    </location>
</feature>
<dbReference type="PANTHER" id="PTHR40448">
    <property type="entry name" value="TWO-COMPONENT SENSOR HISTIDINE KINASE"/>
    <property type="match status" value="1"/>
</dbReference>
<gene>
    <name evidence="3" type="ORF">M72_28541</name>
</gene>
<evidence type="ECO:0000259" key="2">
    <source>
        <dbReference type="Pfam" id="PF14501"/>
    </source>
</evidence>
<dbReference type="CDD" id="cd16935">
    <property type="entry name" value="HATPase_AgrC-ComD-like"/>
    <property type="match status" value="1"/>
</dbReference>
<feature type="transmembrane region" description="Helical" evidence="1">
    <location>
        <begin position="32"/>
        <end position="50"/>
    </location>
</feature>
<feature type="transmembrane region" description="Helical" evidence="1">
    <location>
        <begin position="118"/>
        <end position="140"/>
    </location>
</feature>
<proteinExistence type="predicted"/>
<feature type="transmembrane region" description="Helical" evidence="1">
    <location>
        <begin position="180"/>
        <end position="205"/>
    </location>
</feature>
<feature type="transmembrane region" description="Helical" evidence="1">
    <location>
        <begin position="81"/>
        <end position="98"/>
    </location>
</feature>
<organism evidence="3 4">
    <name type="scientific">Roseburia faecis</name>
    <dbReference type="NCBI Taxonomy" id="301302"/>
    <lineage>
        <taxon>Bacteria</taxon>
        <taxon>Bacillati</taxon>
        <taxon>Bacillota</taxon>
        <taxon>Clostridia</taxon>
        <taxon>Lachnospirales</taxon>
        <taxon>Lachnospiraceae</taxon>
        <taxon>Roseburia</taxon>
    </lineage>
</organism>
<name>A0A0M6WLE5_9FIRM</name>
<dbReference type="PANTHER" id="PTHR40448:SF1">
    <property type="entry name" value="TWO-COMPONENT SENSOR HISTIDINE KINASE"/>
    <property type="match status" value="1"/>
</dbReference>
<keyword evidence="1" id="KW-0472">Membrane</keyword>
<evidence type="ECO:0000313" key="3">
    <source>
        <dbReference type="EMBL" id="CRL37417.1"/>
    </source>
</evidence>
<dbReference type="Pfam" id="PF14501">
    <property type="entry name" value="HATPase_c_5"/>
    <property type="match status" value="1"/>
</dbReference>
<dbReference type="OrthoDB" id="9813149at2"/>
<feature type="transmembrane region" description="Helical" evidence="1">
    <location>
        <begin position="6"/>
        <end position="27"/>
    </location>
</feature>
<accession>A0A0M6WLE5</accession>
<dbReference type="Gene3D" id="3.30.565.10">
    <property type="entry name" value="Histidine kinase-like ATPase, C-terminal domain"/>
    <property type="match status" value="1"/>
</dbReference>
<dbReference type="Proteomes" id="UP000049979">
    <property type="component" value="Unassembled WGS sequence"/>
</dbReference>
<protein>
    <recommendedName>
        <fullName evidence="2">Sensor histidine kinase NatK-like C-terminal domain-containing protein</fullName>
    </recommendedName>
</protein>
<keyword evidence="1" id="KW-0812">Transmembrane</keyword>
<sequence length="432" mass="49606">MEHILILFFSFFIESMITWLYTGNLFLSKRSALSRVLMLGTLYFLLFLFSLLQQPYLNLLLFCVANILFLFIQFKLTLPLAFFHALILTAIMAMSELAPTGLIVKLFPHFPGADALGLVFYGIISKGMFFSIVYILTAFLKSKSTKQETFDRSCLFLLLIPISSIFVMFTFLVIEETISLVFPATIMVTFCAVLLLLSNLLVFGIDQYNQKKSREFTEMQLMLQKEADTAEYYEMLLSQYENQNILIHDLKKHLQSIELLNEKGKNEKITAYIQSLMNGSDLKETSRICDDAMLNAILSRYQRQCKEKGIDFHADIRSNAFVHLHQNDLTSLFCNLLDNAVEAAEHIPDSFIELTAQKKENLPFVVLVLINSCRIMPKCDPDGYPISNKPDKTRHGFGIKSIRKVVKQYQGDMQMYYDTDSATFHTIITLKQ</sequence>
<reference evidence="4" key="1">
    <citation type="submission" date="2015-05" db="EMBL/GenBank/DDBJ databases">
        <authorList>
            <consortium name="Pathogen Informatics"/>
        </authorList>
    </citation>
    <scope>NUCLEOTIDE SEQUENCE [LARGE SCALE GENOMIC DNA]</scope>
    <source>
        <strain evidence="4">M72</strain>
    </source>
</reference>
<dbReference type="EMBL" id="CVRR01000017">
    <property type="protein sequence ID" value="CRL37417.1"/>
    <property type="molecule type" value="Genomic_DNA"/>
</dbReference>
<dbReference type="SUPFAM" id="SSF55874">
    <property type="entry name" value="ATPase domain of HSP90 chaperone/DNA topoisomerase II/histidine kinase"/>
    <property type="match status" value="1"/>
</dbReference>
<dbReference type="InterPro" id="IPR036890">
    <property type="entry name" value="HATPase_C_sf"/>
</dbReference>
<evidence type="ECO:0000256" key="1">
    <source>
        <dbReference type="SAM" id="Phobius"/>
    </source>
</evidence>
<evidence type="ECO:0000313" key="4">
    <source>
        <dbReference type="Proteomes" id="UP000049979"/>
    </source>
</evidence>
<feature type="domain" description="Sensor histidine kinase NatK-like C-terminal" evidence="2">
    <location>
        <begin position="325"/>
        <end position="422"/>
    </location>
</feature>
<dbReference type="GO" id="GO:0042802">
    <property type="term" value="F:identical protein binding"/>
    <property type="evidence" value="ECO:0007669"/>
    <property type="project" value="TreeGrafter"/>
</dbReference>
<keyword evidence="1" id="KW-1133">Transmembrane helix</keyword>
<keyword evidence="4" id="KW-1185">Reference proteome</keyword>
<dbReference type="InterPro" id="IPR032834">
    <property type="entry name" value="NatK-like_C"/>
</dbReference>
<feature type="transmembrane region" description="Helical" evidence="1">
    <location>
        <begin position="56"/>
        <end position="74"/>
    </location>
</feature>